<dbReference type="EMBL" id="FTOG01000012">
    <property type="protein sequence ID" value="SIT17145.1"/>
    <property type="molecule type" value="Genomic_DNA"/>
</dbReference>
<dbReference type="AlphaFoldDB" id="A0A1N7Q2U5"/>
<dbReference type="OrthoDB" id="7108001at2"/>
<proteinExistence type="predicted"/>
<dbReference type="RefSeq" id="WP_076486126.1">
    <property type="nucleotide sequence ID" value="NZ_FTOG01000012.1"/>
</dbReference>
<evidence type="ECO:0000313" key="2">
    <source>
        <dbReference type="Proteomes" id="UP000186221"/>
    </source>
</evidence>
<name>A0A1N7Q2U5_9RHOB</name>
<keyword evidence="2" id="KW-1185">Reference proteome</keyword>
<reference evidence="2" key="1">
    <citation type="submission" date="2017-01" db="EMBL/GenBank/DDBJ databases">
        <authorList>
            <person name="Varghese N."/>
            <person name="Submissions S."/>
        </authorList>
    </citation>
    <scope>NUCLEOTIDE SEQUENCE [LARGE SCALE GENOMIC DNA]</scope>
    <source>
        <strain evidence="2">DSM 19945</strain>
    </source>
</reference>
<evidence type="ECO:0000313" key="1">
    <source>
        <dbReference type="EMBL" id="SIT17145.1"/>
    </source>
</evidence>
<organism evidence="1 2">
    <name type="scientific">Rhodobacter aestuarii</name>
    <dbReference type="NCBI Taxonomy" id="453582"/>
    <lineage>
        <taxon>Bacteria</taxon>
        <taxon>Pseudomonadati</taxon>
        <taxon>Pseudomonadota</taxon>
        <taxon>Alphaproteobacteria</taxon>
        <taxon>Rhodobacterales</taxon>
        <taxon>Rhodobacter group</taxon>
        <taxon>Rhodobacter</taxon>
    </lineage>
</organism>
<sequence length="310" mass="34834">MPEMTKADPSAELIEAALGEVALWARPVSFQSVGPAFPEVYDRFEAERAALRDKLARRLALLSLEELRSIPFASDAPRLNPLFDPQGRFAELFHEIDDLKVRLPQDFLGAWAIAGKQIDLDYWSAFRSVTLEQAVFLSLGRDPREASYDIICQSYGRSEEADEVLLFLEDRYELIANAMGCDPVAPEAQINLTDFHAWIEEVAICVDPAFRATLRTRFAAPEDSGRILAPVSEALDQKQVLDQRERNSMAKLLTAIAIDAYGYDPDASRSKLPKEIEGICALLGLEVTTDTVRKYLRLGKQFLPKDWKPE</sequence>
<dbReference type="Proteomes" id="UP000186221">
    <property type="component" value="Unassembled WGS sequence"/>
</dbReference>
<protein>
    <submittedName>
        <fullName evidence="1">Uncharacterized protein</fullName>
    </submittedName>
</protein>
<gene>
    <name evidence="1" type="ORF">SAMN05421580_112112</name>
</gene>
<accession>A0A1N7Q2U5</accession>